<evidence type="ECO:0000259" key="2">
    <source>
        <dbReference type="Pfam" id="PF01370"/>
    </source>
</evidence>
<reference evidence="3 4" key="1">
    <citation type="submission" date="2018-09" db="EMBL/GenBank/DDBJ databases">
        <authorList>
            <person name="Grouzdev D.S."/>
            <person name="Krutkina M.S."/>
        </authorList>
    </citation>
    <scope>NUCLEOTIDE SEQUENCE [LARGE SCALE GENOMIC DNA]</scope>
    <source>
        <strain evidence="3 4">RmlP001</strain>
    </source>
</reference>
<dbReference type="AlphaFoldDB" id="A0A4Q2RFT2"/>
<dbReference type="InterPro" id="IPR036291">
    <property type="entry name" value="NAD(P)-bd_dom_sf"/>
</dbReference>
<dbReference type="EMBL" id="QYBC01000005">
    <property type="protein sequence ID" value="RYB06149.1"/>
    <property type="molecule type" value="Genomic_DNA"/>
</dbReference>
<feature type="domain" description="NAD-dependent epimerase/dehydratase" evidence="2">
    <location>
        <begin position="94"/>
        <end position="211"/>
    </location>
</feature>
<dbReference type="PANTHER" id="PTHR43574">
    <property type="entry name" value="EPIMERASE-RELATED"/>
    <property type="match status" value="1"/>
</dbReference>
<dbReference type="Pfam" id="PF01370">
    <property type="entry name" value="Epimerase"/>
    <property type="match status" value="1"/>
</dbReference>
<evidence type="ECO:0000313" key="4">
    <source>
        <dbReference type="Proteomes" id="UP000289411"/>
    </source>
</evidence>
<name>A0A4Q2RFT2_9HYPH</name>
<accession>A0A4Q2RFT2</accession>
<dbReference type="CDD" id="cd05266">
    <property type="entry name" value="SDR_a4"/>
    <property type="match status" value="1"/>
</dbReference>
<dbReference type="Proteomes" id="UP000289411">
    <property type="component" value="Unassembled WGS sequence"/>
</dbReference>
<protein>
    <submittedName>
        <fullName evidence="3">SDR family oxidoreductase</fullName>
    </submittedName>
</protein>
<dbReference type="Gene3D" id="3.40.50.720">
    <property type="entry name" value="NAD(P)-binding Rossmann-like Domain"/>
    <property type="match status" value="1"/>
</dbReference>
<comment type="caution">
    <text evidence="3">The sequence shown here is derived from an EMBL/GenBank/DDBJ whole genome shotgun (WGS) entry which is preliminary data.</text>
</comment>
<dbReference type="SUPFAM" id="SSF51735">
    <property type="entry name" value="NAD(P)-binding Rossmann-fold domains"/>
    <property type="match status" value="1"/>
</dbReference>
<reference evidence="3 4" key="2">
    <citation type="submission" date="2019-02" db="EMBL/GenBank/DDBJ databases">
        <title>'Lichenibacterium ramalinii' gen. nov. sp. nov., 'Lichenibacterium minor' gen. nov. sp. nov.</title>
        <authorList>
            <person name="Pankratov T."/>
        </authorList>
    </citation>
    <scope>NUCLEOTIDE SEQUENCE [LARGE SCALE GENOMIC DNA]</scope>
    <source>
        <strain evidence="3 4">RmlP001</strain>
    </source>
</reference>
<sequence>MNLFVFGIGYTAGHYLRHHAGHFDAVAGTVRSADRVAALAADRIRALRFDPPDADPAIAEALAAADALLVSVQPAEGGDPVLDHFGAAIAEAPRLKRIVYLSTIGVYGDHGGAWIDEDVRPVPESERGRTRLAVEDRWLALGARSGREVAVLRLAGIYGPGRNAIEDLRDGTARRIDKPGQVFNRIHVDDIGRAISAALLREGAGRAWNIADDEPAPAPDVVAYAAKLVGIAPPPLIPFAEAELSPMARSFYGANRRVSNAAMKDDLGVRLGFPTYRDGLAALMQEDRSGIPAAR</sequence>
<organism evidence="3 4">
    <name type="scientific">Lichenibacterium ramalinae</name>
    <dbReference type="NCBI Taxonomy" id="2316527"/>
    <lineage>
        <taxon>Bacteria</taxon>
        <taxon>Pseudomonadati</taxon>
        <taxon>Pseudomonadota</taxon>
        <taxon>Alphaproteobacteria</taxon>
        <taxon>Hyphomicrobiales</taxon>
        <taxon>Lichenihabitantaceae</taxon>
        <taxon>Lichenibacterium</taxon>
    </lineage>
</organism>
<evidence type="ECO:0000313" key="3">
    <source>
        <dbReference type="EMBL" id="RYB06149.1"/>
    </source>
</evidence>
<keyword evidence="4" id="KW-1185">Reference proteome</keyword>
<dbReference type="InterPro" id="IPR001509">
    <property type="entry name" value="Epimerase_deHydtase"/>
</dbReference>
<dbReference type="RefSeq" id="WP_129218561.1">
    <property type="nucleotide sequence ID" value="NZ_QYBC01000005.1"/>
</dbReference>
<keyword evidence="1" id="KW-0520">NAD</keyword>
<dbReference type="OrthoDB" id="9808276at2"/>
<gene>
    <name evidence="3" type="ORF">D3272_07615</name>
</gene>
<proteinExistence type="predicted"/>
<evidence type="ECO:0000256" key="1">
    <source>
        <dbReference type="ARBA" id="ARBA00023027"/>
    </source>
</evidence>